<dbReference type="Proteomes" id="UP001107558">
    <property type="component" value="Chromosome 2"/>
</dbReference>
<evidence type="ECO:0000313" key="4">
    <source>
        <dbReference type="EMBL" id="KAG5678337.1"/>
    </source>
</evidence>
<dbReference type="AlphaFoldDB" id="A0A9J6C8E7"/>
<sequence>MEKWRGKVAIVTGASSGIGAAIVRDLAKNGITVIGLARRVQKIREQTKDFPENYANVHAFYCDVSKIESIKEAFKLIEERFGVINILVNNAGIGKKTSILVDDEETDGKISQVIDTNFTGLVHVTRHAYMLMKKSEDYGMVVNINSVAGHKVSFPYYGVPETNVYNGSKFAVTATTEYLRHELIQMKDKKVRVSSVSPGVVDTSFFHSSQMLPDNIEMRDVAPVLNPSDIADAVMYLLQVPYHVNITEMTKVFAVFTRTSSEIGAEIVKDIAKNGINVIGLAQRSEKFKESIGAKVNDYNCVVSNLDSKKAVFKWIKDKLLLTFLFTYWRAAIYQHACRKDFCSEVEQVINTNLIG</sequence>
<dbReference type="PANTHER" id="PTHR43115">
    <property type="entry name" value="DEHYDROGENASE/REDUCTASE SDR FAMILY MEMBER 11"/>
    <property type="match status" value="1"/>
</dbReference>
<organism evidence="4 5">
    <name type="scientific">Polypedilum vanderplanki</name>
    <name type="common">Sleeping chironomid midge</name>
    <dbReference type="NCBI Taxonomy" id="319348"/>
    <lineage>
        <taxon>Eukaryota</taxon>
        <taxon>Metazoa</taxon>
        <taxon>Ecdysozoa</taxon>
        <taxon>Arthropoda</taxon>
        <taxon>Hexapoda</taxon>
        <taxon>Insecta</taxon>
        <taxon>Pterygota</taxon>
        <taxon>Neoptera</taxon>
        <taxon>Endopterygota</taxon>
        <taxon>Diptera</taxon>
        <taxon>Nematocera</taxon>
        <taxon>Chironomoidea</taxon>
        <taxon>Chironomidae</taxon>
        <taxon>Chironominae</taxon>
        <taxon>Polypedilum</taxon>
        <taxon>Polypedilum</taxon>
    </lineage>
</organism>
<dbReference type="OrthoDB" id="1933717at2759"/>
<evidence type="ECO:0000256" key="1">
    <source>
        <dbReference type="ARBA" id="ARBA00006484"/>
    </source>
</evidence>
<dbReference type="EMBL" id="JADBJN010000002">
    <property type="protein sequence ID" value="KAG5678337.1"/>
    <property type="molecule type" value="Genomic_DNA"/>
</dbReference>
<dbReference type="Pfam" id="PF00106">
    <property type="entry name" value="adh_short"/>
    <property type="match status" value="1"/>
</dbReference>
<name>A0A9J6C8E7_POLVA</name>
<accession>A0A9J6C8E7</accession>
<gene>
    <name evidence="4" type="ORF">PVAND_008022</name>
</gene>
<dbReference type="PRINTS" id="PR00080">
    <property type="entry name" value="SDRFAMILY"/>
</dbReference>
<evidence type="ECO:0000256" key="2">
    <source>
        <dbReference type="ARBA" id="ARBA00023002"/>
    </source>
</evidence>
<dbReference type="FunFam" id="3.40.50.720:FF:000047">
    <property type="entry name" value="NADP-dependent L-serine/L-allo-threonine dehydrogenase"/>
    <property type="match status" value="1"/>
</dbReference>
<dbReference type="GO" id="GO:0016616">
    <property type="term" value="F:oxidoreductase activity, acting on the CH-OH group of donors, NAD or NADP as acceptor"/>
    <property type="evidence" value="ECO:0007669"/>
    <property type="project" value="UniProtKB-ARBA"/>
</dbReference>
<comment type="caution">
    <text evidence="4">The sequence shown here is derived from an EMBL/GenBank/DDBJ whole genome shotgun (WGS) entry which is preliminary data.</text>
</comment>
<dbReference type="SUPFAM" id="SSF51735">
    <property type="entry name" value="NAD(P)-binding Rossmann-fold domains"/>
    <property type="match status" value="2"/>
</dbReference>
<keyword evidence="2" id="KW-0560">Oxidoreductase</keyword>
<keyword evidence="5" id="KW-1185">Reference proteome</keyword>
<dbReference type="PRINTS" id="PR00081">
    <property type="entry name" value="GDHRDH"/>
</dbReference>
<dbReference type="PANTHER" id="PTHR43115:SF4">
    <property type="entry name" value="DEHYDROGENASE_REDUCTASE SDR FAMILY MEMBER 11"/>
    <property type="match status" value="1"/>
</dbReference>
<evidence type="ECO:0000256" key="3">
    <source>
        <dbReference type="RuleBase" id="RU000363"/>
    </source>
</evidence>
<reference evidence="4" key="1">
    <citation type="submission" date="2021-03" db="EMBL/GenBank/DDBJ databases">
        <title>Chromosome level genome of the anhydrobiotic midge Polypedilum vanderplanki.</title>
        <authorList>
            <person name="Yoshida Y."/>
            <person name="Kikawada T."/>
            <person name="Gusev O."/>
        </authorList>
    </citation>
    <scope>NUCLEOTIDE SEQUENCE</scope>
    <source>
        <strain evidence="4">NIAS01</strain>
        <tissue evidence="4">Whole body or cell culture</tissue>
    </source>
</reference>
<evidence type="ECO:0000313" key="5">
    <source>
        <dbReference type="Proteomes" id="UP001107558"/>
    </source>
</evidence>
<comment type="similarity">
    <text evidence="1 3">Belongs to the short-chain dehydrogenases/reductases (SDR) family.</text>
</comment>
<dbReference type="Gene3D" id="3.40.50.720">
    <property type="entry name" value="NAD(P)-binding Rossmann-like Domain"/>
    <property type="match status" value="2"/>
</dbReference>
<dbReference type="InterPro" id="IPR036291">
    <property type="entry name" value="NAD(P)-bd_dom_sf"/>
</dbReference>
<dbReference type="InterPro" id="IPR002347">
    <property type="entry name" value="SDR_fam"/>
</dbReference>
<protein>
    <submittedName>
        <fullName evidence="4">Uncharacterized protein</fullName>
    </submittedName>
</protein>
<proteinExistence type="inferred from homology"/>